<sequence>MAFKRPGTEYVAAATAMTWHPREDAVQSDYPTLRATTDQADPGLTHTLAITNVTDLQNMTANRAGNYYLTGDIDATATSTWNAGAGFIPIGADTTTSAFTGTFDGCGYTISSLFIDRNSNAQSLFGYVLAPAKIANVTLESVDITGGGYYAAALVSWTQTSTTNGDILIQNCHSSGMITSHGNMGYYGGLIGRTGRKATDNVSGTNYIYDCSSSVTLDQVSATNYNYRGGLIGYAQYTTSSNCFATGSIVNGELDDDSQSLGGFVGSAASDDVFSFCYATGDIETVATGGGFAGGFAGFAIDATFNSCYATGNVAAGNGIGGFVGSASGVSGGITFTDCYAWGNSTALNVVEGEVGGFAGEAYNDADITFTNCYSIGTVSGPTYTGGFIGHSHASLTASNCYWDTESSGIATTDQNKGTGRDTASMKTKTDYAGTWDFVTIWLMADYIPAVDAYWEALDSSTDIRLIPWEHSTDDAYVLQLGHQTIGFLRTTP</sequence>
<name>A0A6M3JD03_9ZZZZ</name>
<gene>
    <name evidence="2" type="ORF">MM415A00575_0001</name>
    <name evidence="1" type="ORF">MM415B00170_0049</name>
</gene>
<reference evidence="1" key="1">
    <citation type="submission" date="2020-03" db="EMBL/GenBank/DDBJ databases">
        <title>The deep terrestrial virosphere.</title>
        <authorList>
            <person name="Holmfeldt K."/>
            <person name="Nilsson E."/>
            <person name="Simone D."/>
            <person name="Lopez-Fernandez M."/>
            <person name="Wu X."/>
            <person name="de Brujin I."/>
            <person name="Lundin D."/>
            <person name="Andersson A."/>
            <person name="Bertilsson S."/>
            <person name="Dopson M."/>
        </authorList>
    </citation>
    <scope>NUCLEOTIDE SEQUENCE</scope>
    <source>
        <strain evidence="2">MM415A00575</strain>
        <strain evidence="1">MM415B00170</strain>
    </source>
</reference>
<evidence type="ECO:0000313" key="1">
    <source>
        <dbReference type="EMBL" id="QJA67740.1"/>
    </source>
</evidence>
<evidence type="ECO:0000313" key="2">
    <source>
        <dbReference type="EMBL" id="QJA81165.1"/>
    </source>
</evidence>
<dbReference type="AlphaFoldDB" id="A0A6M3JD03"/>
<protein>
    <submittedName>
        <fullName evidence="1">Putative peptidase</fullName>
    </submittedName>
</protein>
<organism evidence="1">
    <name type="scientific">viral metagenome</name>
    <dbReference type="NCBI Taxonomy" id="1070528"/>
    <lineage>
        <taxon>unclassified sequences</taxon>
        <taxon>metagenomes</taxon>
        <taxon>organismal metagenomes</taxon>
    </lineage>
</organism>
<dbReference type="EMBL" id="MT141575">
    <property type="protein sequence ID" value="QJA67740.1"/>
    <property type="molecule type" value="Genomic_DNA"/>
</dbReference>
<dbReference type="EMBL" id="MT142450">
    <property type="protein sequence ID" value="QJA81165.1"/>
    <property type="molecule type" value="Genomic_DNA"/>
</dbReference>
<proteinExistence type="predicted"/>
<dbReference type="Gene3D" id="2.160.20.110">
    <property type="match status" value="1"/>
</dbReference>
<accession>A0A6M3JD03</accession>